<dbReference type="InParanoid" id="A0A1I7V5Z1"/>
<reference evidence="4 5" key="1">
    <citation type="submission" date="2012-04" db="EMBL/GenBank/DDBJ databases">
        <title>The Genome Sequence of Loa loa.</title>
        <authorList>
            <consortium name="The Broad Institute Genome Sequencing Platform"/>
            <consortium name="Broad Institute Genome Sequencing Center for Infectious Disease"/>
            <person name="Nutman T.B."/>
            <person name="Fink D.L."/>
            <person name="Russ C."/>
            <person name="Young S."/>
            <person name="Zeng Q."/>
            <person name="Gargeya S."/>
            <person name="Alvarado L."/>
            <person name="Berlin A."/>
            <person name="Chapman S.B."/>
            <person name="Chen Z."/>
            <person name="Freedman E."/>
            <person name="Gellesch M."/>
            <person name="Goldberg J."/>
            <person name="Griggs A."/>
            <person name="Gujja S."/>
            <person name="Heilman E.R."/>
            <person name="Heiman D."/>
            <person name="Howarth C."/>
            <person name="Mehta T."/>
            <person name="Neiman D."/>
            <person name="Pearson M."/>
            <person name="Roberts A."/>
            <person name="Saif S."/>
            <person name="Shea T."/>
            <person name="Shenoy N."/>
            <person name="Sisk P."/>
            <person name="Stolte C."/>
            <person name="Sykes S."/>
            <person name="White J."/>
            <person name="Yandava C."/>
            <person name="Haas B."/>
            <person name="Henn M.R."/>
            <person name="Nusbaum C."/>
            <person name="Birren B."/>
        </authorList>
    </citation>
    <scope>NUCLEOTIDE SEQUENCE [LARGE SCALE GENOMIC DNA]</scope>
</reference>
<dbReference type="STRING" id="7209.A0A1I7V5Z1"/>
<reference evidence="6" key="2">
    <citation type="submission" date="2016-11" db="UniProtKB">
        <authorList>
            <consortium name="WormBaseParasite"/>
        </authorList>
    </citation>
    <scope>IDENTIFICATION</scope>
</reference>
<dbReference type="Gene3D" id="1.10.20.10">
    <property type="entry name" value="Histone, subunit A"/>
    <property type="match status" value="1"/>
</dbReference>
<evidence type="ECO:0000256" key="2">
    <source>
        <dbReference type="ARBA" id="ARBA00023242"/>
    </source>
</evidence>
<dbReference type="Pfam" id="PF00808">
    <property type="entry name" value="CBFD_NFYB_HMF"/>
    <property type="match status" value="1"/>
</dbReference>
<dbReference type="CTD" id="9944474"/>
<organism evidence="5 6">
    <name type="scientific">Loa loa</name>
    <name type="common">Eye worm</name>
    <name type="synonym">Filaria loa</name>
    <dbReference type="NCBI Taxonomy" id="7209"/>
    <lineage>
        <taxon>Eukaryota</taxon>
        <taxon>Metazoa</taxon>
        <taxon>Ecdysozoa</taxon>
        <taxon>Nematoda</taxon>
        <taxon>Chromadorea</taxon>
        <taxon>Rhabditida</taxon>
        <taxon>Spirurina</taxon>
        <taxon>Spiruromorpha</taxon>
        <taxon>Filarioidea</taxon>
        <taxon>Onchocercidae</taxon>
        <taxon>Loa</taxon>
    </lineage>
</organism>
<dbReference type="Proteomes" id="UP000095285">
    <property type="component" value="Unassembled WGS sequence"/>
</dbReference>
<feature type="domain" description="Transcription factor CBF/NF-Y/archaeal histone" evidence="3">
    <location>
        <begin position="15"/>
        <end position="78"/>
    </location>
</feature>
<dbReference type="InterPro" id="IPR003958">
    <property type="entry name" value="CBFA_NFYB_domain"/>
</dbReference>
<accession>A0A1I7V5Z1</accession>
<accession>A0A1S0TY45</accession>
<dbReference type="GO" id="GO:0006261">
    <property type="term" value="P:DNA-templated DNA replication"/>
    <property type="evidence" value="ECO:0007669"/>
    <property type="project" value="TreeGrafter"/>
</dbReference>
<dbReference type="InterPro" id="IPR009072">
    <property type="entry name" value="Histone-fold"/>
</dbReference>
<dbReference type="KEGG" id="loa:LOAG_07058"/>
<protein>
    <submittedName>
        <fullName evidence="6">CBFD_NFYB_HMF domain-containing protein</fullName>
    </submittedName>
</protein>
<dbReference type="EMBL" id="JH712121">
    <property type="protein sequence ID" value="EFO21432.1"/>
    <property type="molecule type" value="Genomic_DNA"/>
</dbReference>
<comment type="subcellular location">
    <subcellularLocation>
        <location evidence="1">Nucleus</location>
    </subcellularLocation>
</comment>
<name>A0A1I7V5Z1_LOALO</name>
<dbReference type="GO" id="GO:0046982">
    <property type="term" value="F:protein heterodimerization activity"/>
    <property type="evidence" value="ECO:0007669"/>
    <property type="project" value="InterPro"/>
</dbReference>
<keyword evidence="2" id="KW-0539">Nucleus</keyword>
<dbReference type="AlphaFoldDB" id="A0A1I7V5Z1"/>
<evidence type="ECO:0000256" key="1">
    <source>
        <dbReference type="ARBA" id="ARBA00004123"/>
    </source>
</evidence>
<keyword evidence="5" id="KW-1185">Reference proteome</keyword>
<dbReference type="WBParaSite" id="EN70_10244">
    <property type="protein sequence ID" value="EN70_10244"/>
    <property type="gene ID" value="EN70_10244"/>
</dbReference>
<sequence length="277" mass="30803">MEDSASSVIHALRTQLPVTRVRKIFRLDSNCMAISAEAVQLLTLATERFIGLLAKIAYGQAVFDKRKTLQLRDLEFCVKNYEPFNFLDGTLDGWPEINGEKRSLGNESGMAMAAKMSGGFFSLDADTDAEQGDLNVDGLNDEIFGFDESLEEIEPPFDGQITEKLDDAVTAKNAGMLADVVPERQGLKLEVFGHYGYYRPMNSFLAVPIETADVEIEADMTRTKQREVEMEIDTSEQYDSSNMTGFELATDNVEVSPNIQPFNNQDISQPLEMSHSG</sequence>
<evidence type="ECO:0000259" key="3">
    <source>
        <dbReference type="Pfam" id="PF00808"/>
    </source>
</evidence>
<dbReference type="CDD" id="cd22929">
    <property type="entry name" value="HFD_POLE4-like"/>
    <property type="match status" value="1"/>
</dbReference>
<dbReference type="PANTHER" id="PTHR10252:SF79">
    <property type="entry name" value="DNA POLYMERASE EPSILON SUBUNIT 4"/>
    <property type="match status" value="1"/>
</dbReference>
<evidence type="ECO:0000313" key="6">
    <source>
        <dbReference type="WBParaSite" id="EN70_10244"/>
    </source>
</evidence>
<dbReference type="eggNOG" id="KOG1658">
    <property type="taxonomic scope" value="Eukaryota"/>
</dbReference>
<dbReference type="OMA" id="FGHYGYY"/>
<gene>
    <name evidence="4 6" type="ORF">LOAG_07058</name>
</gene>
<dbReference type="GO" id="GO:0008622">
    <property type="term" value="C:epsilon DNA polymerase complex"/>
    <property type="evidence" value="ECO:0007669"/>
    <property type="project" value="TreeGrafter"/>
</dbReference>
<dbReference type="SUPFAM" id="SSF47113">
    <property type="entry name" value="Histone-fold"/>
    <property type="match status" value="1"/>
</dbReference>
<dbReference type="PANTHER" id="PTHR10252">
    <property type="entry name" value="HISTONE-LIKE TRANSCRIPTION FACTOR CCAAT-RELATED"/>
    <property type="match status" value="1"/>
</dbReference>
<dbReference type="RefSeq" id="XP_003142639.1">
    <property type="nucleotide sequence ID" value="XM_003142591.1"/>
</dbReference>
<dbReference type="InterPro" id="IPR050568">
    <property type="entry name" value="Transcr_DNA_Rep_Reg"/>
</dbReference>
<evidence type="ECO:0000313" key="4">
    <source>
        <dbReference type="EMBL" id="EFO21432.1"/>
    </source>
</evidence>
<dbReference type="OrthoDB" id="636685at2759"/>
<dbReference type="GeneID" id="9944474"/>
<proteinExistence type="predicted"/>
<evidence type="ECO:0000313" key="5">
    <source>
        <dbReference type="Proteomes" id="UP000095285"/>
    </source>
</evidence>